<reference evidence="2" key="1">
    <citation type="journal article" date="2019" name="Int. J. Syst. Evol. Microbiol.">
        <title>The Global Catalogue of Microorganisms (GCM) 10K type strain sequencing project: providing services to taxonomists for standard genome sequencing and annotation.</title>
        <authorList>
            <consortium name="The Broad Institute Genomics Platform"/>
            <consortium name="The Broad Institute Genome Sequencing Center for Infectious Disease"/>
            <person name="Wu L."/>
            <person name="Ma J."/>
        </authorList>
    </citation>
    <scope>NUCLEOTIDE SEQUENCE [LARGE SCALE GENOMIC DNA]</scope>
    <source>
        <strain evidence="2">CGMCC 1.12478</strain>
    </source>
</reference>
<proteinExistence type="predicted"/>
<evidence type="ECO:0000313" key="2">
    <source>
        <dbReference type="Proteomes" id="UP000645462"/>
    </source>
</evidence>
<accession>A0ABQ1KQR8</accession>
<dbReference type="Proteomes" id="UP000645462">
    <property type="component" value="Unassembled WGS sequence"/>
</dbReference>
<protein>
    <submittedName>
        <fullName evidence="1">DUF2256 domain-containing protein</fullName>
    </submittedName>
</protein>
<dbReference type="InterPro" id="IPR017136">
    <property type="entry name" value="UCP037205"/>
</dbReference>
<dbReference type="EMBL" id="BMFC01000004">
    <property type="protein sequence ID" value="GGC03679.1"/>
    <property type="molecule type" value="Genomic_DNA"/>
</dbReference>
<dbReference type="PANTHER" id="PTHR37463">
    <property type="entry name" value="GSL3115 PROTEIN"/>
    <property type="match status" value="1"/>
</dbReference>
<organism evidence="1 2">
    <name type="scientific">Marivita lacus</name>
    <dbReference type="NCBI Taxonomy" id="1323742"/>
    <lineage>
        <taxon>Bacteria</taxon>
        <taxon>Pseudomonadati</taxon>
        <taxon>Pseudomonadota</taxon>
        <taxon>Alphaproteobacteria</taxon>
        <taxon>Rhodobacterales</taxon>
        <taxon>Roseobacteraceae</taxon>
        <taxon>Marivita</taxon>
    </lineage>
</organism>
<dbReference type="RefSeq" id="WP_188481937.1">
    <property type="nucleotide sequence ID" value="NZ_BMFC01000004.1"/>
</dbReference>
<sequence length="49" mass="5889">MPKQRKKSDLPTKTCACCGLPFTWRKKWEKVWDEVKYCSDRCRRAKAKP</sequence>
<name>A0ABQ1KQR8_9RHOB</name>
<gene>
    <name evidence="1" type="ORF">GCM10011363_20360</name>
</gene>
<evidence type="ECO:0000313" key="1">
    <source>
        <dbReference type="EMBL" id="GGC03679.1"/>
    </source>
</evidence>
<dbReference type="PIRSF" id="PIRSF037205">
    <property type="entry name" value="UCP037205"/>
    <property type="match status" value="1"/>
</dbReference>
<dbReference type="Pfam" id="PF10013">
    <property type="entry name" value="DUF2256"/>
    <property type="match status" value="1"/>
</dbReference>
<dbReference type="PANTHER" id="PTHR37463:SF1">
    <property type="entry name" value="DUF2256 DOMAIN-CONTAINING PROTEIN"/>
    <property type="match status" value="1"/>
</dbReference>
<comment type="caution">
    <text evidence="1">The sequence shown here is derived from an EMBL/GenBank/DDBJ whole genome shotgun (WGS) entry which is preliminary data.</text>
</comment>
<keyword evidence="2" id="KW-1185">Reference proteome</keyword>